<keyword evidence="1 2" id="KW-0732">Signal</keyword>
<name>A0A166IYE3_9AGAM</name>
<evidence type="ECO:0000259" key="3">
    <source>
        <dbReference type="Pfam" id="PF10342"/>
    </source>
</evidence>
<gene>
    <name evidence="4" type="ORF">FIBSPDRAFT_861816</name>
</gene>
<keyword evidence="5" id="KW-1185">Reference proteome</keyword>
<dbReference type="Proteomes" id="UP000076532">
    <property type="component" value="Unassembled WGS sequence"/>
</dbReference>
<evidence type="ECO:0000313" key="5">
    <source>
        <dbReference type="Proteomes" id="UP000076532"/>
    </source>
</evidence>
<accession>A0A166IYE3</accession>
<dbReference type="InterPro" id="IPR018466">
    <property type="entry name" value="Kre9/Knh1-like_N"/>
</dbReference>
<evidence type="ECO:0000256" key="1">
    <source>
        <dbReference type="ARBA" id="ARBA00022729"/>
    </source>
</evidence>
<dbReference type="Pfam" id="PF10342">
    <property type="entry name" value="Kre9_KNH"/>
    <property type="match status" value="1"/>
</dbReference>
<feature type="chain" id="PRO_5007875534" description="Yeast cell wall synthesis Kre9/Knh1-like N-terminal domain-containing protein" evidence="2">
    <location>
        <begin position="29"/>
        <end position="134"/>
    </location>
</feature>
<protein>
    <recommendedName>
        <fullName evidence="3">Yeast cell wall synthesis Kre9/Knh1-like N-terminal domain-containing protein</fullName>
    </recommendedName>
</protein>
<proteinExistence type="predicted"/>
<evidence type="ECO:0000313" key="4">
    <source>
        <dbReference type="EMBL" id="KZP20298.1"/>
    </source>
</evidence>
<dbReference type="OrthoDB" id="2317741at2759"/>
<organism evidence="4 5">
    <name type="scientific">Athelia psychrophila</name>
    <dbReference type="NCBI Taxonomy" id="1759441"/>
    <lineage>
        <taxon>Eukaryota</taxon>
        <taxon>Fungi</taxon>
        <taxon>Dikarya</taxon>
        <taxon>Basidiomycota</taxon>
        <taxon>Agaricomycotina</taxon>
        <taxon>Agaricomycetes</taxon>
        <taxon>Agaricomycetidae</taxon>
        <taxon>Atheliales</taxon>
        <taxon>Atheliaceae</taxon>
        <taxon>Athelia</taxon>
    </lineage>
</organism>
<feature type="signal peptide" evidence="2">
    <location>
        <begin position="1"/>
        <end position="28"/>
    </location>
</feature>
<dbReference type="STRING" id="436010.A0A166IYE3"/>
<reference evidence="4 5" key="1">
    <citation type="journal article" date="2016" name="Mol. Biol. Evol.">
        <title>Comparative Genomics of Early-Diverging Mushroom-Forming Fungi Provides Insights into the Origins of Lignocellulose Decay Capabilities.</title>
        <authorList>
            <person name="Nagy L.G."/>
            <person name="Riley R."/>
            <person name="Tritt A."/>
            <person name="Adam C."/>
            <person name="Daum C."/>
            <person name="Floudas D."/>
            <person name="Sun H."/>
            <person name="Yadav J.S."/>
            <person name="Pangilinan J."/>
            <person name="Larsson K.H."/>
            <person name="Matsuura K."/>
            <person name="Barry K."/>
            <person name="Labutti K."/>
            <person name="Kuo R."/>
            <person name="Ohm R.A."/>
            <person name="Bhattacharya S.S."/>
            <person name="Shirouzu T."/>
            <person name="Yoshinaga Y."/>
            <person name="Martin F.M."/>
            <person name="Grigoriev I.V."/>
            <person name="Hibbett D.S."/>
        </authorList>
    </citation>
    <scope>NUCLEOTIDE SEQUENCE [LARGE SCALE GENOMIC DNA]</scope>
    <source>
        <strain evidence="4 5">CBS 109695</strain>
    </source>
</reference>
<dbReference type="AlphaFoldDB" id="A0A166IYE3"/>
<feature type="domain" description="Yeast cell wall synthesis Kre9/Knh1-like N-terminal" evidence="3">
    <location>
        <begin position="46"/>
        <end position="132"/>
    </location>
</feature>
<evidence type="ECO:0000256" key="2">
    <source>
        <dbReference type="SAM" id="SignalP"/>
    </source>
</evidence>
<dbReference type="EMBL" id="KV417556">
    <property type="protein sequence ID" value="KZP20298.1"/>
    <property type="molecule type" value="Genomic_DNA"/>
</dbReference>
<sequence>MQFSTSSLFALFFALFSALFSALSLTSAAPLSLDTRDVWSPPVTYPHTGTVWKVGAKHNVTWDTSNAPKQITNKIGSIYLRDGEKWLPTVVASGFSILDGRKEITVPSVEPGSSYTLVLMGDSGNISEEFKIEA</sequence>